<evidence type="ECO:0000256" key="3">
    <source>
        <dbReference type="ARBA" id="ARBA00023082"/>
    </source>
</evidence>
<name>A0A0X8G7K6_9FLAO</name>
<evidence type="ECO:0000256" key="4">
    <source>
        <dbReference type="ARBA" id="ARBA00023163"/>
    </source>
</evidence>
<dbReference type="Pfam" id="PF04542">
    <property type="entry name" value="Sigma70_r2"/>
    <property type="match status" value="1"/>
</dbReference>
<evidence type="ECO:0000256" key="2">
    <source>
        <dbReference type="ARBA" id="ARBA00023015"/>
    </source>
</evidence>
<dbReference type="SUPFAM" id="SSF88946">
    <property type="entry name" value="Sigma2 domain of RNA polymerase sigma factors"/>
    <property type="match status" value="1"/>
</dbReference>
<keyword evidence="2" id="KW-0805">Transcription regulation</keyword>
<dbReference type="InterPro" id="IPR039425">
    <property type="entry name" value="RNA_pol_sigma-70-like"/>
</dbReference>
<dbReference type="STRING" id="1622118.Lupro_09855"/>
<feature type="domain" description="RNA polymerase sigma-70 region 2" evidence="5">
    <location>
        <begin position="22"/>
        <end position="81"/>
    </location>
</feature>
<evidence type="ECO:0000259" key="6">
    <source>
        <dbReference type="Pfam" id="PF08281"/>
    </source>
</evidence>
<protein>
    <submittedName>
        <fullName evidence="7">RNA polymerase subunit sigma-70</fullName>
    </submittedName>
</protein>
<dbReference type="RefSeq" id="WP_068209506.1">
    <property type="nucleotide sequence ID" value="NZ_CP013355.1"/>
</dbReference>
<dbReference type="InterPro" id="IPR013325">
    <property type="entry name" value="RNA_pol_sigma_r2"/>
</dbReference>
<accession>A0A0X8G7K6</accession>
<evidence type="ECO:0000313" key="7">
    <source>
        <dbReference type="EMBL" id="AMC11550.1"/>
    </source>
</evidence>
<dbReference type="PANTHER" id="PTHR43133">
    <property type="entry name" value="RNA POLYMERASE ECF-TYPE SIGMA FACTO"/>
    <property type="match status" value="1"/>
</dbReference>
<evidence type="ECO:0000259" key="5">
    <source>
        <dbReference type="Pfam" id="PF04542"/>
    </source>
</evidence>
<dbReference type="OrthoDB" id="659855at2"/>
<keyword evidence="8" id="KW-1185">Reference proteome</keyword>
<evidence type="ECO:0000256" key="1">
    <source>
        <dbReference type="ARBA" id="ARBA00010641"/>
    </source>
</evidence>
<dbReference type="KEGG" id="lut:Lupro_09855"/>
<dbReference type="InterPro" id="IPR013324">
    <property type="entry name" value="RNA_pol_sigma_r3/r4-like"/>
</dbReference>
<dbReference type="InterPro" id="IPR013249">
    <property type="entry name" value="RNA_pol_sigma70_r4_t2"/>
</dbReference>
<sequence>MDINKNNNYCDEKIFSDFFINHSKLLNNYIFYKCGNSNLASDIVQDAFLKFWSNCKKVIPGKAKSFLYTIANNLFLNEYSKSNVVLTFKNSQTKNYTNESPEFLLEEKEFGIKLQRAISNLSEAQRIAFLMNRIDGKKYKEIAEILEISVKAVEKRIHNALLNLRSEIENL</sequence>
<dbReference type="InterPro" id="IPR036388">
    <property type="entry name" value="WH-like_DNA-bd_sf"/>
</dbReference>
<dbReference type="Gene3D" id="1.10.1740.10">
    <property type="match status" value="1"/>
</dbReference>
<feature type="domain" description="RNA polymerase sigma factor 70 region 4 type 2" evidence="6">
    <location>
        <begin position="113"/>
        <end position="163"/>
    </location>
</feature>
<dbReference type="Proteomes" id="UP000059672">
    <property type="component" value="Chromosome"/>
</dbReference>
<dbReference type="NCBIfam" id="TIGR02937">
    <property type="entry name" value="sigma70-ECF"/>
    <property type="match status" value="1"/>
</dbReference>
<keyword evidence="3" id="KW-0731">Sigma factor</keyword>
<dbReference type="AlphaFoldDB" id="A0A0X8G7K6"/>
<dbReference type="InterPro" id="IPR007627">
    <property type="entry name" value="RNA_pol_sigma70_r2"/>
</dbReference>
<reference evidence="8" key="1">
    <citation type="submission" date="2015-12" db="EMBL/GenBank/DDBJ databases">
        <title>Complete genome sequence of Lutibacter profundus strain LP1.</title>
        <authorList>
            <person name="Wissuwa J."/>
            <person name="Le Moine Bauer S."/>
            <person name="Stokke R."/>
            <person name="Dahle H."/>
            <person name="Steen I.H."/>
        </authorList>
    </citation>
    <scope>NUCLEOTIDE SEQUENCE [LARGE SCALE GENOMIC DNA]</scope>
    <source>
        <strain evidence="8">LP1</strain>
    </source>
</reference>
<dbReference type="GO" id="GO:0003677">
    <property type="term" value="F:DNA binding"/>
    <property type="evidence" value="ECO:0007669"/>
    <property type="project" value="InterPro"/>
</dbReference>
<proteinExistence type="inferred from homology"/>
<dbReference type="SUPFAM" id="SSF88659">
    <property type="entry name" value="Sigma3 and sigma4 domains of RNA polymerase sigma factors"/>
    <property type="match status" value="1"/>
</dbReference>
<dbReference type="Pfam" id="PF08281">
    <property type="entry name" value="Sigma70_r4_2"/>
    <property type="match status" value="1"/>
</dbReference>
<dbReference type="EMBL" id="CP013355">
    <property type="protein sequence ID" value="AMC11550.1"/>
    <property type="molecule type" value="Genomic_DNA"/>
</dbReference>
<reference evidence="7 8" key="2">
    <citation type="journal article" date="2016" name="Int. J. Syst. Evol. Microbiol.">
        <title>Lutibacter profundi sp. nov., isolated from a deep-sea hydrothermal system on the Arctic Mid-Ocean Ridge and emended description of the genus Lutibacter.</title>
        <authorList>
            <person name="Le Moine Bauer S."/>
            <person name="Roalkvam I."/>
            <person name="Steen I.H."/>
            <person name="Dahle H."/>
        </authorList>
    </citation>
    <scope>NUCLEOTIDE SEQUENCE [LARGE SCALE GENOMIC DNA]</scope>
    <source>
        <strain evidence="7 8">LP1</strain>
    </source>
</reference>
<evidence type="ECO:0000313" key="8">
    <source>
        <dbReference type="Proteomes" id="UP000059672"/>
    </source>
</evidence>
<comment type="similarity">
    <text evidence="1">Belongs to the sigma-70 factor family. ECF subfamily.</text>
</comment>
<dbReference type="PANTHER" id="PTHR43133:SF46">
    <property type="entry name" value="RNA POLYMERASE SIGMA-70 FACTOR ECF SUBFAMILY"/>
    <property type="match status" value="1"/>
</dbReference>
<dbReference type="GO" id="GO:0016987">
    <property type="term" value="F:sigma factor activity"/>
    <property type="evidence" value="ECO:0007669"/>
    <property type="project" value="UniProtKB-KW"/>
</dbReference>
<dbReference type="InterPro" id="IPR014284">
    <property type="entry name" value="RNA_pol_sigma-70_dom"/>
</dbReference>
<gene>
    <name evidence="7" type="ORF">Lupro_09855</name>
</gene>
<organism evidence="7 8">
    <name type="scientific">Lutibacter profundi</name>
    <dbReference type="NCBI Taxonomy" id="1622118"/>
    <lineage>
        <taxon>Bacteria</taxon>
        <taxon>Pseudomonadati</taxon>
        <taxon>Bacteroidota</taxon>
        <taxon>Flavobacteriia</taxon>
        <taxon>Flavobacteriales</taxon>
        <taxon>Flavobacteriaceae</taxon>
        <taxon>Lutibacter</taxon>
    </lineage>
</organism>
<dbReference type="Gene3D" id="1.10.10.10">
    <property type="entry name" value="Winged helix-like DNA-binding domain superfamily/Winged helix DNA-binding domain"/>
    <property type="match status" value="1"/>
</dbReference>
<dbReference type="CDD" id="cd06171">
    <property type="entry name" value="Sigma70_r4"/>
    <property type="match status" value="1"/>
</dbReference>
<dbReference type="GO" id="GO:0006352">
    <property type="term" value="P:DNA-templated transcription initiation"/>
    <property type="evidence" value="ECO:0007669"/>
    <property type="project" value="InterPro"/>
</dbReference>
<keyword evidence="4" id="KW-0804">Transcription</keyword>